<organism evidence="2 3">
    <name type="scientific">Berkelbacteria bacterium GW2011_GWA1_36_9</name>
    <dbReference type="NCBI Taxonomy" id="1618331"/>
    <lineage>
        <taxon>Bacteria</taxon>
        <taxon>Candidatus Berkelbacteria</taxon>
    </lineage>
</organism>
<proteinExistence type="predicted"/>
<dbReference type="Proteomes" id="UP000034508">
    <property type="component" value="Unassembled WGS sequence"/>
</dbReference>
<protein>
    <recommendedName>
        <fullName evidence="1">PRC-barrel domain-containing protein</fullName>
    </recommendedName>
</protein>
<comment type="caution">
    <text evidence="2">The sequence shown here is derived from an EMBL/GenBank/DDBJ whole genome shotgun (WGS) entry which is preliminary data.</text>
</comment>
<dbReference type="EMBL" id="LBSM01000002">
    <property type="protein sequence ID" value="KKQ18687.1"/>
    <property type="molecule type" value="Genomic_DNA"/>
</dbReference>
<dbReference type="InterPro" id="IPR027275">
    <property type="entry name" value="PRC-brl_dom"/>
</dbReference>
<gene>
    <name evidence="2" type="ORF">US31_C0002G0032</name>
</gene>
<dbReference type="Pfam" id="PF05239">
    <property type="entry name" value="PRC"/>
    <property type="match status" value="1"/>
</dbReference>
<evidence type="ECO:0000259" key="1">
    <source>
        <dbReference type="Pfam" id="PF05239"/>
    </source>
</evidence>
<dbReference type="AlphaFoldDB" id="A0A0G0FLL3"/>
<evidence type="ECO:0000313" key="3">
    <source>
        <dbReference type="Proteomes" id="UP000034508"/>
    </source>
</evidence>
<name>A0A0G0FLL3_9BACT</name>
<accession>A0A0G0FLL3</accession>
<reference evidence="2 3" key="1">
    <citation type="journal article" date="2015" name="Nature">
        <title>rRNA introns, odd ribosomes, and small enigmatic genomes across a large radiation of phyla.</title>
        <authorList>
            <person name="Brown C.T."/>
            <person name="Hug L.A."/>
            <person name="Thomas B.C."/>
            <person name="Sharon I."/>
            <person name="Castelle C.J."/>
            <person name="Singh A."/>
            <person name="Wilkins M.J."/>
            <person name="Williams K.H."/>
            <person name="Banfield J.F."/>
        </authorList>
    </citation>
    <scope>NUCLEOTIDE SEQUENCE [LARGE SCALE GENOMIC DNA]</scope>
</reference>
<dbReference type="SUPFAM" id="SSF50346">
    <property type="entry name" value="PRC-barrel domain"/>
    <property type="match status" value="1"/>
</dbReference>
<feature type="domain" description="PRC-barrel" evidence="1">
    <location>
        <begin position="3"/>
        <end position="51"/>
    </location>
</feature>
<dbReference type="InterPro" id="IPR011033">
    <property type="entry name" value="PRC_barrel-like_sf"/>
</dbReference>
<sequence>MFIEATKLMGLPVGARDTQAKVGVIRQILVDPQNGSLLGFLVQTNGFFTPQKALSIIDVIDWDPNGLVTESIDNLVDPLEIVRLKEVIAKNIYLLGMKAKTESGIGLGEVENFLIDTDTQSVTKYYLKNLLGTNRILMSDKVFQIDKAIIFTDDVVEPPEGIVGTPALDN</sequence>
<evidence type="ECO:0000313" key="2">
    <source>
        <dbReference type="EMBL" id="KKQ18687.1"/>
    </source>
</evidence>